<dbReference type="Pfam" id="PF22742">
    <property type="entry name" value="PspAB"/>
    <property type="match status" value="1"/>
</dbReference>
<organism evidence="1 2">
    <name type="scientific">Nocardioides massiliensis</name>
    <dbReference type="NCBI Taxonomy" id="1325935"/>
    <lineage>
        <taxon>Bacteria</taxon>
        <taxon>Bacillati</taxon>
        <taxon>Actinomycetota</taxon>
        <taxon>Actinomycetes</taxon>
        <taxon>Propionibacteriales</taxon>
        <taxon>Nocardioidaceae</taxon>
        <taxon>Nocardioides</taxon>
    </lineage>
</organism>
<accession>A0ABT9NT52</accession>
<protein>
    <submittedName>
        <fullName evidence="1">Uncharacterized protein</fullName>
    </submittedName>
</protein>
<name>A0ABT9NT52_9ACTN</name>
<evidence type="ECO:0000313" key="2">
    <source>
        <dbReference type="Proteomes" id="UP001240447"/>
    </source>
</evidence>
<evidence type="ECO:0000313" key="1">
    <source>
        <dbReference type="EMBL" id="MDP9823598.1"/>
    </source>
</evidence>
<keyword evidence="2" id="KW-1185">Reference proteome</keyword>
<dbReference type="Proteomes" id="UP001240447">
    <property type="component" value="Unassembled WGS sequence"/>
</dbReference>
<dbReference type="RefSeq" id="WP_068123725.1">
    <property type="nucleotide sequence ID" value="NZ_CCXJ01000666.1"/>
</dbReference>
<proteinExistence type="predicted"/>
<dbReference type="InterPro" id="IPR054383">
    <property type="entry name" value="PspAB-like"/>
</dbReference>
<reference evidence="1 2" key="1">
    <citation type="submission" date="2023-07" db="EMBL/GenBank/DDBJ databases">
        <title>Sequencing the genomes of 1000 actinobacteria strains.</title>
        <authorList>
            <person name="Klenk H.-P."/>
        </authorList>
    </citation>
    <scope>NUCLEOTIDE SEQUENCE [LARGE SCALE GENOMIC DNA]</scope>
    <source>
        <strain evidence="1 2">GD13</strain>
    </source>
</reference>
<comment type="caution">
    <text evidence="1">The sequence shown here is derived from an EMBL/GenBank/DDBJ whole genome shotgun (WGS) entry which is preliminary data.</text>
</comment>
<gene>
    <name evidence="1" type="ORF">J2S59_003407</name>
</gene>
<sequence length="188" mass="20291">MSFWKSLLGKSEPKRANLDALFSLPSAGITLQAALGFTPTGVGSVCFRAAEGAAFASIRADVTAMLAADGTHVTEHTDEFGFTWLTDRHDPSDLSGLVTELHGVNSTLEAQGFGPGLLCSLVHFRGPTDQRLAMVYLYKQGTFYPFAPNGPQQRDNMVEIQVRDAVSGDLPIEGDMSRWMAVWGAPEL</sequence>
<dbReference type="EMBL" id="JAUSQM010000001">
    <property type="protein sequence ID" value="MDP9823598.1"/>
    <property type="molecule type" value="Genomic_DNA"/>
</dbReference>